<name>A0A382FDT4_9ZZZZ</name>
<evidence type="ECO:0000313" key="2">
    <source>
        <dbReference type="EMBL" id="SVB61268.1"/>
    </source>
</evidence>
<evidence type="ECO:0000256" key="1">
    <source>
        <dbReference type="SAM" id="MobiDB-lite"/>
    </source>
</evidence>
<reference evidence="2" key="1">
    <citation type="submission" date="2018-05" db="EMBL/GenBank/DDBJ databases">
        <authorList>
            <person name="Lanie J.A."/>
            <person name="Ng W.-L."/>
            <person name="Kazmierczak K.M."/>
            <person name="Andrzejewski T.M."/>
            <person name="Davidsen T.M."/>
            <person name="Wayne K.J."/>
            <person name="Tettelin H."/>
            <person name="Glass J.I."/>
            <person name="Rusch D."/>
            <person name="Podicherti R."/>
            <person name="Tsui H.-C.T."/>
            <person name="Winkler M.E."/>
        </authorList>
    </citation>
    <scope>NUCLEOTIDE SEQUENCE</scope>
</reference>
<organism evidence="2">
    <name type="scientific">marine metagenome</name>
    <dbReference type="NCBI Taxonomy" id="408172"/>
    <lineage>
        <taxon>unclassified sequences</taxon>
        <taxon>metagenomes</taxon>
        <taxon>ecological metagenomes</taxon>
    </lineage>
</organism>
<feature type="region of interest" description="Disordered" evidence="1">
    <location>
        <begin position="201"/>
        <end position="225"/>
    </location>
</feature>
<accession>A0A382FDT4</accession>
<sequence length="387" mass="42104">MSLRTYFFWVGILLIAGTVPVQAILLDGSVRSTNFRVGNCNISETEVQFSIDEAFGEPLLTSSLNWQAGAKTPANCLPEKSSIWIELVGDNRDPYFVLFNPKIGASGTSGQETTSSPDWNRLLCTTAGDSAICLPEEAAKQIIQKNPVARSLQIMSETQIAILDQPSSMGGQPKTKKTAQFNLNFEQQLLDTIDNALSKSEDIQPIEPVKKQPVNSPSDLVQDKKASPVESIARNNVPKNIQDVSDHIANLMSKDLAVYSAQADPCSSEKSVKHTLQSEAVCGLNFSSRTTFKFLCADNQIPQPISSNHSIWLDLAEDNISKPLIRISEEGWASLLLSKANSSAGAVADPNSSSQFLVSSQNNKIEALSSLARQLIVLQNYCRSARS</sequence>
<proteinExistence type="predicted"/>
<protein>
    <submittedName>
        <fullName evidence="2">Uncharacterized protein</fullName>
    </submittedName>
</protein>
<dbReference type="AlphaFoldDB" id="A0A382FDT4"/>
<gene>
    <name evidence="2" type="ORF">METZ01_LOCUS214122</name>
</gene>
<dbReference type="EMBL" id="UINC01049457">
    <property type="protein sequence ID" value="SVB61268.1"/>
    <property type="molecule type" value="Genomic_DNA"/>
</dbReference>